<protein>
    <submittedName>
        <fullName evidence="1">Uncharacterized protein</fullName>
    </submittedName>
</protein>
<evidence type="ECO:0000313" key="2">
    <source>
        <dbReference type="Proteomes" id="UP000001349"/>
    </source>
</evidence>
<dbReference type="HOGENOM" id="CLU_3060136_0_0_9"/>
<organism evidence="1 2">
    <name type="scientific">Ruminiclostridium cellulolyticum (strain ATCC 35319 / DSM 5812 / JCM 6584 / H10)</name>
    <name type="common">Clostridium cellulolyticum</name>
    <dbReference type="NCBI Taxonomy" id="394503"/>
    <lineage>
        <taxon>Bacteria</taxon>
        <taxon>Bacillati</taxon>
        <taxon>Bacillota</taxon>
        <taxon>Clostridia</taxon>
        <taxon>Eubacteriales</taxon>
        <taxon>Oscillospiraceae</taxon>
        <taxon>Ruminiclostridium</taxon>
    </lineage>
</organism>
<dbReference type="EMBL" id="CP001348">
    <property type="protein sequence ID" value="ACL77556.1"/>
    <property type="molecule type" value="Genomic_DNA"/>
</dbReference>
<sequence length="53" mass="6191">MKYVSTEGATNDDAARRLAGLRTSDGKDGVRFDSDWELQKEIPPTKFRRYFFF</sequence>
<evidence type="ECO:0000313" key="1">
    <source>
        <dbReference type="EMBL" id="ACL77556.1"/>
    </source>
</evidence>
<dbReference type="STRING" id="394503.Ccel_3267"/>
<keyword evidence="2" id="KW-1185">Reference proteome</keyword>
<dbReference type="AlphaFoldDB" id="B8I100"/>
<dbReference type="Proteomes" id="UP000001349">
    <property type="component" value="Chromosome"/>
</dbReference>
<gene>
    <name evidence="1" type="ordered locus">Ccel_3267</name>
</gene>
<name>B8I100_RUMCH</name>
<proteinExistence type="predicted"/>
<reference evidence="1 2" key="1">
    <citation type="submission" date="2009-01" db="EMBL/GenBank/DDBJ databases">
        <title>Complete sequence of Clostridium cellulolyticum H10.</title>
        <authorList>
            <consortium name="US DOE Joint Genome Institute"/>
            <person name="Lucas S."/>
            <person name="Copeland A."/>
            <person name="Lapidus A."/>
            <person name="Glavina del Rio T."/>
            <person name="Dalin E."/>
            <person name="Tice H."/>
            <person name="Bruce D."/>
            <person name="Goodwin L."/>
            <person name="Pitluck S."/>
            <person name="Chertkov O."/>
            <person name="Saunders E."/>
            <person name="Brettin T."/>
            <person name="Detter J.C."/>
            <person name="Han C."/>
            <person name="Larimer F."/>
            <person name="Land M."/>
            <person name="Hauser L."/>
            <person name="Kyrpides N."/>
            <person name="Ivanova N."/>
            <person name="Zhou J."/>
            <person name="Richardson P."/>
        </authorList>
    </citation>
    <scope>NUCLEOTIDE SEQUENCE [LARGE SCALE GENOMIC DNA]</scope>
    <source>
        <strain evidence="2">ATCC 35319 / DSM 5812 / JCM 6584 / H10</strain>
    </source>
</reference>
<dbReference type="KEGG" id="cce:Ccel_3267"/>
<accession>B8I100</accession>